<feature type="region of interest" description="Disordered" evidence="1">
    <location>
        <begin position="1"/>
        <end position="66"/>
    </location>
</feature>
<evidence type="ECO:0000313" key="3">
    <source>
        <dbReference type="Proteomes" id="UP000298416"/>
    </source>
</evidence>
<gene>
    <name evidence="2" type="ORF">SASPL_156029</name>
</gene>
<dbReference type="AlphaFoldDB" id="A0A8X8VXK3"/>
<evidence type="ECO:0000313" key="2">
    <source>
        <dbReference type="EMBL" id="KAG6384174.1"/>
    </source>
</evidence>
<reference evidence="2" key="1">
    <citation type="submission" date="2018-01" db="EMBL/GenBank/DDBJ databases">
        <authorList>
            <person name="Mao J.F."/>
        </authorList>
    </citation>
    <scope>NUCLEOTIDE SEQUENCE</scope>
    <source>
        <strain evidence="2">Huo1</strain>
        <tissue evidence="2">Leaf</tissue>
    </source>
</reference>
<name>A0A8X8VXK3_SALSN</name>
<evidence type="ECO:0000256" key="1">
    <source>
        <dbReference type="SAM" id="MobiDB-lite"/>
    </source>
</evidence>
<proteinExistence type="predicted"/>
<organism evidence="2">
    <name type="scientific">Salvia splendens</name>
    <name type="common">Scarlet sage</name>
    <dbReference type="NCBI Taxonomy" id="180675"/>
    <lineage>
        <taxon>Eukaryota</taxon>
        <taxon>Viridiplantae</taxon>
        <taxon>Streptophyta</taxon>
        <taxon>Embryophyta</taxon>
        <taxon>Tracheophyta</taxon>
        <taxon>Spermatophyta</taxon>
        <taxon>Magnoliopsida</taxon>
        <taxon>eudicotyledons</taxon>
        <taxon>Gunneridae</taxon>
        <taxon>Pentapetalae</taxon>
        <taxon>asterids</taxon>
        <taxon>lamiids</taxon>
        <taxon>Lamiales</taxon>
        <taxon>Lamiaceae</taxon>
        <taxon>Nepetoideae</taxon>
        <taxon>Mentheae</taxon>
        <taxon>Salviinae</taxon>
        <taxon>Salvia</taxon>
        <taxon>Salvia subgen. Calosphace</taxon>
        <taxon>core Calosphace</taxon>
    </lineage>
</organism>
<sequence>MAKAKKFSWGSPGRRGGRLRRSPGHVLEAAGPDVPPHLHRRHLLQAQLPGPRRRGHTDRPRHQPNVAPIRYSDTVMSIPLRRRAPRLGSRGGRLAAAALVPAAAASGAAQRPPARPTCQELRGRRGAPGDAAGLHVDIAGTAKVLWWNHGFRVHVDSHVIVDPVYLDVIGQENKSKLELFVNS</sequence>
<comment type="caution">
    <text evidence="2">The sequence shown here is derived from an EMBL/GenBank/DDBJ whole genome shotgun (WGS) entry which is preliminary data.</text>
</comment>
<dbReference type="Proteomes" id="UP000298416">
    <property type="component" value="Unassembled WGS sequence"/>
</dbReference>
<accession>A0A8X8VXK3</accession>
<keyword evidence="3" id="KW-1185">Reference proteome</keyword>
<dbReference type="EMBL" id="PNBA02000240">
    <property type="protein sequence ID" value="KAG6384174.1"/>
    <property type="molecule type" value="Genomic_DNA"/>
</dbReference>
<reference evidence="2" key="2">
    <citation type="submission" date="2020-08" db="EMBL/GenBank/DDBJ databases">
        <title>Plant Genome Project.</title>
        <authorList>
            <person name="Zhang R.-G."/>
        </authorList>
    </citation>
    <scope>NUCLEOTIDE SEQUENCE</scope>
    <source>
        <strain evidence="2">Huo1</strain>
        <tissue evidence="2">Leaf</tissue>
    </source>
</reference>
<protein>
    <submittedName>
        <fullName evidence="2">Uncharacterized protein</fullName>
    </submittedName>
</protein>